<evidence type="ECO:0000313" key="1">
    <source>
        <dbReference type="EMBL" id="EKF17062.1"/>
    </source>
</evidence>
<comment type="caution">
    <text evidence="1">The sequence shown here is derived from an EMBL/GenBank/DDBJ whole genome shotgun (WGS) entry which is preliminary data.</text>
</comment>
<dbReference type="Proteomes" id="UP000006786">
    <property type="component" value="Unassembled WGS sequence"/>
</dbReference>
<dbReference type="eggNOG" id="ENOG5032V1G">
    <property type="taxonomic scope" value="Bacteria"/>
</dbReference>
<sequence>MALVFPLAHADFQDTINVASAPFRLQRFEELSGLGSGQFLTGELAPPLWSASVRLHTAFHDDGLDIQSRIDSLDGSLHSFLFYDPRTAFPRLDPEGALLAGAAPVVLSIEADNKSLRLGGLPAGYQLSSGDMLSFEYGVGPVRRTLHRLLQPALADALGETAPFEVRPHFGPGVATGGPVELIKPSAFMRIVPNTLNVSEADDLGTVAIAFSALQRLHP</sequence>
<dbReference type="AlphaFoldDB" id="K2MIS7"/>
<reference evidence="1 2" key="1">
    <citation type="journal article" date="2012" name="J. Bacteriol.">
        <title>Genome Sequence of Nitratireductor pacificus Type Strain pht-3B.</title>
        <authorList>
            <person name="Lai Q."/>
            <person name="Li G."/>
            <person name="Shao Z."/>
        </authorList>
    </citation>
    <scope>NUCLEOTIDE SEQUENCE [LARGE SCALE GENOMIC DNA]</scope>
    <source>
        <strain evidence="2">pht-3B</strain>
    </source>
</reference>
<dbReference type="RefSeq" id="WP_008599058.1">
    <property type="nucleotide sequence ID" value="NZ_AMRM01000030.1"/>
</dbReference>
<dbReference type="EMBL" id="AMRM01000030">
    <property type="protein sequence ID" value="EKF17062.1"/>
    <property type="molecule type" value="Genomic_DNA"/>
</dbReference>
<proteinExistence type="predicted"/>
<name>K2MIS7_9HYPH</name>
<gene>
    <name evidence="1" type="ORF">NA2_19868</name>
</gene>
<dbReference type="STRING" id="391937.NA2_19868"/>
<organism evidence="1 2">
    <name type="scientific">Nitratireductor pacificus pht-3B</name>
    <dbReference type="NCBI Taxonomy" id="391937"/>
    <lineage>
        <taxon>Bacteria</taxon>
        <taxon>Pseudomonadati</taxon>
        <taxon>Pseudomonadota</taxon>
        <taxon>Alphaproteobacteria</taxon>
        <taxon>Hyphomicrobiales</taxon>
        <taxon>Phyllobacteriaceae</taxon>
        <taxon>Nitratireductor</taxon>
    </lineage>
</organism>
<protein>
    <submittedName>
        <fullName evidence="1">Uncharacterized protein</fullName>
    </submittedName>
</protein>
<evidence type="ECO:0000313" key="2">
    <source>
        <dbReference type="Proteomes" id="UP000006786"/>
    </source>
</evidence>
<accession>K2MIS7</accession>
<dbReference type="PATRIC" id="fig|391937.3.peg.4074"/>
<keyword evidence="2" id="KW-1185">Reference proteome</keyword>
<dbReference type="OrthoDB" id="8265479at2"/>